<reference evidence="2" key="2">
    <citation type="journal article" date="2015" name="ISME J.">
        <title>A new class of marine Euryarchaeota group II from the Mediterranean deep chlorophyll maximum.</title>
        <authorList>
            <person name="Martin-Cuadrado A.B."/>
            <person name="Garcia-Heredia I."/>
            <person name="Molto A.G."/>
            <person name="Lopez-Ubeda R."/>
            <person name="Kimes N."/>
            <person name="Lopez-Garcia P."/>
            <person name="Moreira D."/>
            <person name="Rodriguez-Valera F."/>
        </authorList>
    </citation>
    <scope>NUCLEOTIDE SEQUENCE</scope>
</reference>
<dbReference type="InterPro" id="IPR009078">
    <property type="entry name" value="Ferritin-like_SF"/>
</dbReference>
<reference evidence="2" key="1">
    <citation type="submission" date="2014-11" db="EMBL/GenBank/DDBJ databases">
        <authorList>
            <person name="Zhu J."/>
            <person name="Qi W."/>
            <person name="Song R."/>
        </authorList>
    </citation>
    <scope>NUCLEOTIDE SEQUENCE</scope>
</reference>
<dbReference type="Gene3D" id="1.20.1260.10">
    <property type="match status" value="1"/>
</dbReference>
<name>A0A1B1TF44_9ARCH</name>
<dbReference type="PROSITE" id="PS50905">
    <property type="entry name" value="FERRITIN_LIKE"/>
    <property type="match status" value="1"/>
</dbReference>
<organism evidence="2">
    <name type="scientific">uncultured Poseidoniia archaeon</name>
    <dbReference type="NCBI Taxonomy" id="1697135"/>
    <lineage>
        <taxon>Archaea</taxon>
        <taxon>Methanobacteriati</taxon>
        <taxon>Thermoplasmatota</taxon>
        <taxon>Candidatus Poseidoniia</taxon>
        <taxon>environmental samples</taxon>
    </lineage>
</organism>
<dbReference type="Pfam" id="PF00210">
    <property type="entry name" value="Ferritin"/>
    <property type="match status" value="1"/>
</dbReference>
<dbReference type="InterPro" id="IPR008331">
    <property type="entry name" value="Ferritin_DPS_dom"/>
</dbReference>
<dbReference type="CDD" id="cd00657">
    <property type="entry name" value="Ferritin_like"/>
    <property type="match status" value="1"/>
</dbReference>
<evidence type="ECO:0000313" key="2">
    <source>
        <dbReference type="EMBL" id="ANV80906.1"/>
    </source>
</evidence>
<dbReference type="InterPro" id="IPR012347">
    <property type="entry name" value="Ferritin-like"/>
</dbReference>
<dbReference type="AlphaFoldDB" id="A0A1B1TF44"/>
<dbReference type="GO" id="GO:0008199">
    <property type="term" value="F:ferric iron binding"/>
    <property type="evidence" value="ECO:0007669"/>
    <property type="project" value="InterPro"/>
</dbReference>
<dbReference type="EMBL" id="KP211911">
    <property type="protein sequence ID" value="ANV80906.1"/>
    <property type="molecule type" value="Genomic_DNA"/>
</dbReference>
<dbReference type="SUPFAM" id="SSF47240">
    <property type="entry name" value="Ferritin-like"/>
    <property type="match status" value="1"/>
</dbReference>
<feature type="domain" description="Ferritin-like diiron" evidence="1">
    <location>
        <begin position="1"/>
        <end position="141"/>
    </location>
</feature>
<proteinExistence type="predicted"/>
<protein>
    <recommendedName>
        <fullName evidence="1">Ferritin-like diiron domain-containing protein</fullName>
    </recommendedName>
</protein>
<evidence type="ECO:0000259" key="1">
    <source>
        <dbReference type="PROSITE" id="PS50905"/>
    </source>
</evidence>
<sequence length="141" mass="16212">MTNDHIIEKMNLALGWELRAINMYAHYSANVRGIHRLQLSPLYNTEMTESLTHADIVRKAIVQLGGIPVTERNSHPIIHTTNYIETLNYSLETEAKAAEVYAQLLELIEKTDEQDLYDSIEQIYLAELRSLEELRLVVTES</sequence>
<accession>A0A1B1TF44</accession>
<dbReference type="InterPro" id="IPR009040">
    <property type="entry name" value="Ferritin-like_diiron"/>
</dbReference>